<dbReference type="EMBL" id="LKET01000029">
    <property type="protein sequence ID" value="KPU44776.1"/>
    <property type="molecule type" value="Genomic_DNA"/>
</dbReference>
<dbReference type="RefSeq" id="WP_054874906.1">
    <property type="nucleotide sequence ID" value="NZ_LKET01000029.1"/>
</dbReference>
<accession>A0A0N8NTG6</accession>
<dbReference type="Pfam" id="PF03888">
    <property type="entry name" value="MucB_RseB"/>
    <property type="match status" value="1"/>
</dbReference>
<dbReference type="OrthoDB" id="2826849at2"/>
<gene>
    <name evidence="3" type="ORF">OXPF_18620</name>
</gene>
<dbReference type="AlphaFoldDB" id="A0A0N8NTG6"/>
<dbReference type="Proteomes" id="UP000050326">
    <property type="component" value="Unassembled WGS sequence"/>
</dbReference>
<dbReference type="STRING" id="36849.OXPF_18620"/>
<name>A0A0N8NTG6_9CLOT</name>
<keyword evidence="1" id="KW-0472">Membrane</keyword>
<reference evidence="3 4" key="1">
    <citation type="submission" date="2015-09" db="EMBL/GenBank/DDBJ databases">
        <title>Genome sequence of Oxobacter pfennigii DSM 3222.</title>
        <authorList>
            <person name="Poehlein A."/>
            <person name="Bengelsdorf F.R."/>
            <person name="Schiel-Bengelsdorf B."/>
            <person name="Duerre P."/>
            <person name="Daniel R."/>
        </authorList>
    </citation>
    <scope>NUCLEOTIDE SEQUENCE [LARGE SCALE GENOMIC DNA]</scope>
    <source>
        <strain evidence="3 4">DSM 3222</strain>
    </source>
</reference>
<evidence type="ECO:0000259" key="2">
    <source>
        <dbReference type="Pfam" id="PF03888"/>
    </source>
</evidence>
<evidence type="ECO:0000256" key="1">
    <source>
        <dbReference type="SAM" id="Phobius"/>
    </source>
</evidence>
<feature type="domain" description="MucB/RseB N-terminal" evidence="2">
    <location>
        <begin position="202"/>
        <end position="283"/>
    </location>
</feature>
<dbReference type="PANTHER" id="PTHR37507">
    <property type="entry name" value="SPORULATION PROTEIN YDCC"/>
    <property type="match status" value="1"/>
</dbReference>
<evidence type="ECO:0000313" key="4">
    <source>
        <dbReference type="Proteomes" id="UP000050326"/>
    </source>
</evidence>
<keyword evidence="4" id="KW-1185">Reference proteome</keyword>
<proteinExistence type="predicted"/>
<dbReference type="InterPro" id="IPR052944">
    <property type="entry name" value="Sporulation_related"/>
</dbReference>
<dbReference type="Gene3D" id="2.50.20.10">
    <property type="entry name" value="Lipoprotein localisation LolA/LolB/LppX"/>
    <property type="match status" value="1"/>
</dbReference>
<sequence length="560" mass="62452">MNDFEYKLSDYIDTLNAENKPKEHEEDVESPEMEKLYNTVRLIKTLKEPVMPEKSYTEKLVHNVSKQISQSKTNIWLKRLIGMTAAIAAMLVIALTLNYISPFNTLNYAYAMEKAYNKIKAYHGFIEIASVNAKGEPASQAKLEVWADKKGRYYVKQSDGSGDSIVTVNNGEKKWQVVPKDIAYNRDENIVYTFPAFPDSYRFSFELGKEIENIKNAISTEVIGEETVAGRKADLIEVTPEGGDVYKIWVDKETKLPLRKQSAMNNALQYTVTYTEIEFTDDIPGSIMEYIPSEGYSEVNVNQELKVINIEEAQNIAGFAAVLPQNIPEGYVQKGIAVETGENAVKIYYSLVSNEDIRIVLRQKLSADELVPSPNSMLGKIGDIQVEMQSPIQSESGILGTGPYAGVTNLNSIRWIQEGKEYAVLGNAPLETLAEFAGSLTGMEVEIPSQDGSSAKPQVEVPVDMEIAKNDQKGVDGGHSPWQLDPTFVTQVFVSLQISPEGITGDYPVKYEQLKIIENTGIEAIIEVESEKSPIAKVYLKRLVRQDETGIWSVVGYDMK</sequence>
<keyword evidence="1" id="KW-0812">Transmembrane</keyword>
<keyword evidence="1" id="KW-1133">Transmembrane helix</keyword>
<organism evidence="3 4">
    <name type="scientific">Oxobacter pfennigii</name>
    <dbReference type="NCBI Taxonomy" id="36849"/>
    <lineage>
        <taxon>Bacteria</taxon>
        <taxon>Bacillati</taxon>
        <taxon>Bacillota</taxon>
        <taxon>Clostridia</taxon>
        <taxon>Eubacteriales</taxon>
        <taxon>Clostridiaceae</taxon>
        <taxon>Oxobacter</taxon>
    </lineage>
</organism>
<comment type="caution">
    <text evidence="3">The sequence shown here is derived from an EMBL/GenBank/DDBJ whole genome shotgun (WGS) entry which is preliminary data.</text>
</comment>
<dbReference type="PANTHER" id="PTHR37507:SF2">
    <property type="entry name" value="SPORULATION PROTEIN YDCC"/>
    <property type="match status" value="1"/>
</dbReference>
<evidence type="ECO:0000313" key="3">
    <source>
        <dbReference type="EMBL" id="KPU44776.1"/>
    </source>
</evidence>
<dbReference type="InterPro" id="IPR033434">
    <property type="entry name" value="MucB/RseB_N"/>
</dbReference>
<feature type="transmembrane region" description="Helical" evidence="1">
    <location>
        <begin position="80"/>
        <end position="100"/>
    </location>
</feature>
<protein>
    <recommendedName>
        <fullName evidence="2">MucB/RseB N-terminal domain-containing protein</fullName>
    </recommendedName>
</protein>
<dbReference type="PATRIC" id="fig|36849.3.peg.1961"/>